<keyword evidence="7" id="KW-0346">Stress response</keyword>
<comment type="similarity">
    <text evidence="1">Belongs to the HicA mRNA interferase family.</text>
</comment>
<keyword evidence="5" id="KW-0378">Hydrolase</keyword>
<dbReference type="RefSeq" id="WP_116519172.1">
    <property type="nucleotide sequence ID" value="NZ_JACCEX010000005.1"/>
</dbReference>
<proteinExistence type="inferred from homology"/>
<reference evidence="8 9" key="1">
    <citation type="submission" date="2018-04" db="EMBL/GenBank/DDBJ databases">
        <title>Genomic Encyclopedia of Type Strains, Phase IV (KMG-IV): sequencing the most valuable type-strain genomes for metagenomic binning, comparative biology and taxonomic classification.</title>
        <authorList>
            <person name="Goeker M."/>
        </authorList>
    </citation>
    <scope>NUCLEOTIDE SEQUENCE [LARGE SCALE GENOMIC DNA]</scope>
    <source>
        <strain evidence="8 9">DSM 10065</strain>
    </source>
</reference>
<name>A0A2U1CIZ5_9BURK</name>
<keyword evidence="6" id="KW-0694">RNA-binding</keyword>
<keyword evidence="4" id="KW-0255">Endonuclease</keyword>
<dbReference type="OrthoDB" id="9811409at2"/>
<dbReference type="EMBL" id="QEKO01000005">
    <property type="protein sequence ID" value="PVY60952.1"/>
    <property type="molecule type" value="Genomic_DNA"/>
</dbReference>
<keyword evidence="3" id="KW-0540">Nuclease</keyword>
<dbReference type="Pfam" id="PF07927">
    <property type="entry name" value="HicA_toxin"/>
    <property type="match status" value="1"/>
</dbReference>
<keyword evidence="2" id="KW-1277">Toxin-antitoxin system</keyword>
<evidence type="ECO:0000313" key="8">
    <source>
        <dbReference type="EMBL" id="PVY60952.1"/>
    </source>
</evidence>
<evidence type="ECO:0000256" key="5">
    <source>
        <dbReference type="ARBA" id="ARBA00022801"/>
    </source>
</evidence>
<evidence type="ECO:0000256" key="4">
    <source>
        <dbReference type="ARBA" id="ARBA00022759"/>
    </source>
</evidence>
<evidence type="ECO:0000313" key="9">
    <source>
        <dbReference type="Proteomes" id="UP000246145"/>
    </source>
</evidence>
<dbReference type="GO" id="GO:0016787">
    <property type="term" value="F:hydrolase activity"/>
    <property type="evidence" value="ECO:0007669"/>
    <property type="project" value="UniProtKB-KW"/>
</dbReference>
<evidence type="ECO:0000256" key="3">
    <source>
        <dbReference type="ARBA" id="ARBA00022722"/>
    </source>
</evidence>
<dbReference type="InterPro" id="IPR038570">
    <property type="entry name" value="HicA_sf"/>
</dbReference>
<organism evidence="8 9">
    <name type="scientific">Pusillimonas noertemannii</name>
    <dbReference type="NCBI Taxonomy" id="305977"/>
    <lineage>
        <taxon>Bacteria</taxon>
        <taxon>Pseudomonadati</taxon>
        <taxon>Pseudomonadota</taxon>
        <taxon>Betaproteobacteria</taxon>
        <taxon>Burkholderiales</taxon>
        <taxon>Alcaligenaceae</taxon>
        <taxon>Pusillimonas</taxon>
    </lineage>
</organism>
<evidence type="ECO:0000256" key="2">
    <source>
        <dbReference type="ARBA" id="ARBA00022649"/>
    </source>
</evidence>
<sequence>MNGKEIIKKLQEHGWKILRQEGSHVRMGLDAARTTVPMHGARDVKAGTLASIERQTGVKLK</sequence>
<dbReference type="InterPro" id="IPR012933">
    <property type="entry name" value="HicA_mRNA_interferase"/>
</dbReference>
<protein>
    <submittedName>
        <fullName evidence="8">Putative RNA binding protein YcfA (HicA-like mRNA interferase family)</fullName>
    </submittedName>
</protein>
<keyword evidence="9" id="KW-1185">Reference proteome</keyword>
<accession>A0A2U1CIZ5</accession>
<dbReference type="AlphaFoldDB" id="A0A2U1CIZ5"/>
<evidence type="ECO:0000256" key="6">
    <source>
        <dbReference type="ARBA" id="ARBA00022884"/>
    </source>
</evidence>
<dbReference type="Proteomes" id="UP000246145">
    <property type="component" value="Unassembled WGS sequence"/>
</dbReference>
<dbReference type="Gene3D" id="3.30.920.30">
    <property type="entry name" value="Hypothetical protein"/>
    <property type="match status" value="1"/>
</dbReference>
<dbReference type="GO" id="GO:0003729">
    <property type="term" value="F:mRNA binding"/>
    <property type="evidence" value="ECO:0007669"/>
    <property type="project" value="InterPro"/>
</dbReference>
<evidence type="ECO:0000256" key="1">
    <source>
        <dbReference type="ARBA" id="ARBA00006620"/>
    </source>
</evidence>
<dbReference type="SUPFAM" id="SSF54786">
    <property type="entry name" value="YcfA/nrd intein domain"/>
    <property type="match status" value="1"/>
</dbReference>
<comment type="caution">
    <text evidence="8">The sequence shown here is derived from an EMBL/GenBank/DDBJ whole genome shotgun (WGS) entry which is preliminary data.</text>
</comment>
<dbReference type="GO" id="GO:0004519">
    <property type="term" value="F:endonuclease activity"/>
    <property type="evidence" value="ECO:0007669"/>
    <property type="project" value="UniProtKB-KW"/>
</dbReference>
<evidence type="ECO:0000256" key="7">
    <source>
        <dbReference type="ARBA" id="ARBA00023016"/>
    </source>
</evidence>
<gene>
    <name evidence="8" type="ORF">C7440_3114</name>
</gene>